<evidence type="ECO:0000313" key="2">
    <source>
        <dbReference type="EMBL" id="SPF53828.1"/>
    </source>
</evidence>
<evidence type="ECO:0000313" key="3">
    <source>
        <dbReference type="Proteomes" id="UP000238916"/>
    </source>
</evidence>
<gene>
    <name evidence="2" type="ORF">SBF1_7010004</name>
</gene>
<dbReference type="Proteomes" id="UP000238916">
    <property type="component" value="Unassembled WGS sequence"/>
</dbReference>
<dbReference type="Pfam" id="PF11823">
    <property type="entry name" value="Se_S_carrier"/>
    <property type="match status" value="1"/>
</dbReference>
<dbReference type="OrthoDB" id="3192849at2"/>
<proteinExistence type="predicted"/>
<dbReference type="InterPro" id="IPR021778">
    <property type="entry name" value="Se/S_carrier-like"/>
</dbReference>
<name>A0A2U3LPM4_9FIRM</name>
<sequence length="88" mass="10331">MYLKYDRLLSFGSVHHAMRAEKLLTAAEIKIDALPTPREIDISCGECILFMAADQQRVIKILDDHQVRWTKLFKCNMQDRVHEEIESR</sequence>
<dbReference type="EMBL" id="OMOF01000670">
    <property type="protein sequence ID" value="SPF53828.1"/>
    <property type="molecule type" value="Genomic_DNA"/>
</dbReference>
<feature type="domain" description="Putative Se/S carrier protein-like" evidence="1">
    <location>
        <begin position="8"/>
        <end position="73"/>
    </location>
</feature>
<reference evidence="3" key="1">
    <citation type="submission" date="2018-02" db="EMBL/GenBank/DDBJ databases">
        <authorList>
            <person name="Hausmann B."/>
        </authorList>
    </citation>
    <scope>NUCLEOTIDE SEQUENCE [LARGE SCALE GENOMIC DNA]</scope>
    <source>
        <strain evidence="3">Peat soil MAG SbF1</strain>
    </source>
</reference>
<evidence type="ECO:0000259" key="1">
    <source>
        <dbReference type="Pfam" id="PF11823"/>
    </source>
</evidence>
<accession>A0A2U3LPM4</accession>
<organism evidence="2 3">
    <name type="scientific">Candidatus Desulfosporosinus infrequens</name>
    <dbReference type="NCBI Taxonomy" id="2043169"/>
    <lineage>
        <taxon>Bacteria</taxon>
        <taxon>Bacillati</taxon>
        <taxon>Bacillota</taxon>
        <taxon>Clostridia</taxon>
        <taxon>Eubacteriales</taxon>
        <taxon>Desulfitobacteriaceae</taxon>
        <taxon>Desulfosporosinus</taxon>
    </lineage>
</organism>
<dbReference type="AlphaFoldDB" id="A0A2U3LPM4"/>
<protein>
    <recommendedName>
        <fullName evidence="1">Putative Se/S carrier protein-like domain-containing protein</fullName>
    </recommendedName>
</protein>